<evidence type="ECO:0000256" key="5">
    <source>
        <dbReference type="ARBA" id="ARBA00022605"/>
    </source>
</evidence>
<dbReference type="Proteomes" id="UP001597476">
    <property type="component" value="Unassembled WGS sequence"/>
</dbReference>
<protein>
    <submittedName>
        <fullName evidence="11">Acetylornithine deacetylase</fullName>
        <ecNumber evidence="11">3.5.1.16</ecNumber>
    </submittedName>
</protein>
<dbReference type="InterPro" id="IPR036264">
    <property type="entry name" value="Bact_exopeptidase_dim_dom"/>
</dbReference>
<evidence type="ECO:0000313" key="12">
    <source>
        <dbReference type="Proteomes" id="UP001597476"/>
    </source>
</evidence>
<keyword evidence="3" id="KW-0963">Cytoplasm</keyword>
<dbReference type="PROSITE" id="PS00759">
    <property type="entry name" value="ARGE_DAPE_CPG2_2"/>
    <property type="match status" value="1"/>
</dbReference>
<accession>A0ABW5TAI8</accession>
<keyword evidence="5" id="KW-0028">Amino-acid biosynthesis</keyword>
<evidence type="ECO:0000256" key="9">
    <source>
        <dbReference type="ARBA" id="ARBA00023285"/>
    </source>
</evidence>
<dbReference type="RefSeq" id="WP_380291009.1">
    <property type="nucleotide sequence ID" value="NZ_JBHULY010000016.1"/>
</dbReference>
<evidence type="ECO:0000259" key="10">
    <source>
        <dbReference type="Pfam" id="PF07687"/>
    </source>
</evidence>
<dbReference type="PANTHER" id="PTHR43808:SF31">
    <property type="entry name" value="N-ACETYL-L-CITRULLINE DEACETYLASE"/>
    <property type="match status" value="1"/>
</dbReference>
<name>A0ABW5TAI8_9FLAO</name>
<keyword evidence="8" id="KW-0862">Zinc</keyword>
<evidence type="ECO:0000256" key="7">
    <source>
        <dbReference type="ARBA" id="ARBA00022801"/>
    </source>
</evidence>
<dbReference type="PANTHER" id="PTHR43808">
    <property type="entry name" value="ACETYLORNITHINE DEACETYLASE"/>
    <property type="match status" value="1"/>
</dbReference>
<evidence type="ECO:0000256" key="4">
    <source>
        <dbReference type="ARBA" id="ARBA00022571"/>
    </source>
</evidence>
<evidence type="ECO:0000256" key="8">
    <source>
        <dbReference type="ARBA" id="ARBA00022833"/>
    </source>
</evidence>
<feature type="domain" description="Peptidase M20 dimerisation" evidence="10">
    <location>
        <begin position="171"/>
        <end position="282"/>
    </location>
</feature>
<sequence>MTTERILSKLVAFPVLGGQSNLSIIHWIKDYIESFGVDCTLVPNPEGTKASLHCRIGPSVEGGIILSGHTDVVPVEGQDWDTDPFALTDKGDGKLYGRGACDMKGFIACCLSVLPKMVKADLKKPIYFALSYDEEIGCLSAPELIEHLKRHYPETPKYAIIGEPSLLQPIIGHKGICLYTTKVNGSAGHSSRILQEVSAVHEAARLILWLEDKMNELVASGNTDERFTPPHSSLHTGVIHGGIAPNVIADKAYFSWDARVIPNDNLTEIVEAFYSHCDKRMAELKHVFPDFKIETEEVHPPVASFDSKTDSDIVKLFGKINSNTNFDTVAYASEAGQYNLAGLQSIICGPGSIKQAHRQNEFIAKSELENYVALLERLISLFSSETILEF</sequence>
<dbReference type="InterPro" id="IPR002933">
    <property type="entry name" value="Peptidase_M20"/>
</dbReference>
<keyword evidence="7 11" id="KW-0378">Hydrolase</keyword>
<dbReference type="SUPFAM" id="SSF53187">
    <property type="entry name" value="Zn-dependent exopeptidases"/>
    <property type="match status" value="1"/>
</dbReference>
<dbReference type="Pfam" id="PF01546">
    <property type="entry name" value="Peptidase_M20"/>
    <property type="match status" value="1"/>
</dbReference>
<organism evidence="11 12">
    <name type="scientific">Hyunsoonleella rubra</name>
    <dbReference type="NCBI Taxonomy" id="1737062"/>
    <lineage>
        <taxon>Bacteria</taxon>
        <taxon>Pseudomonadati</taxon>
        <taxon>Bacteroidota</taxon>
        <taxon>Flavobacteriia</taxon>
        <taxon>Flavobacteriales</taxon>
        <taxon>Flavobacteriaceae</taxon>
    </lineage>
</organism>
<proteinExistence type="inferred from homology"/>
<dbReference type="EMBL" id="JBHULY010000016">
    <property type="protein sequence ID" value="MFD2726253.1"/>
    <property type="molecule type" value="Genomic_DNA"/>
</dbReference>
<keyword evidence="12" id="KW-1185">Reference proteome</keyword>
<dbReference type="Gene3D" id="3.30.70.360">
    <property type="match status" value="1"/>
</dbReference>
<dbReference type="InterPro" id="IPR001261">
    <property type="entry name" value="ArgE/DapE_CS"/>
</dbReference>
<evidence type="ECO:0000256" key="6">
    <source>
        <dbReference type="ARBA" id="ARBA00022723"/>
    </source>
</evidence>
<comment type="similarity">
    <text evidence="2">Belongs to the peptidase M20A family. ArgE subfamily.</text>
</comment>
<dbReference type="CDD" id="cd03894">
    <property type="entry name" value="M20_ArgE"/>
    <property type="match status" value="1"/>
</dbReference>
<keyword evidence="4" id="KW-0055">Arginine biosynthesis</keyword>
<dbReference type="NCBIfam" id="TIGR01892">
    <property type="entry name" value="AcOrn-deacetyl"/>
    <property type="match status" value="1"/>
</dbReference>
<dbReference type="EC" id="3.5.1.16" evidence="11"/>
<evidence type="ECO:0000256" key="2">
    <source>
        <dbReference type="ARBA" id="ARBA00005691"/>
    </source>
</evidence>
<dbReference type="InterPro" id="IPR050072">
    <property type="entry name" value="Peptidase_M20A"/>
</dbReference>
<dbReference type="GO" id="GO:0008777">
    <property type="term" value="F:acetylornithine deacetylase activity"/>
    <property type="evidence" value="ECO:0007669"/>
    <property type="project" value="UniProtKB-EC"/>
</dbReference>
<evidence type="ECO:0000256" key="3">
    <source>
        <dbReference type="ARBA" id="ARBA00022490"/>
    </source>
</evidence>
<evidence type="ECO:0000313" key="11">
    <source>
        <dbReference type="EMBL" id="MFD2726253.1"/>
    </source>
</evidence>
<dbReference type="InterPro" id="IPR010169">
    <property type="entry name" value="AcOrn-deacetyl"/>
</dbReference>
<dbReference type="Gene3D" id="3.40.630.10">
    <property type="entry name" value="Zn peptidases"/>
    <property type="match status" value="1"/>
</dbReference>
<dbReference type="SUPFAM" id="SSF55031">
    <property type="entry name" value="Bacterial exopeptidase dimerisation domain"/>
    <property type="match status" value="1"/>
</dbReference>
<dbReference type="Pfam" id="PF07687">
    <property type="entry name" value="M20_dimer"/>
    <property type="match status" value="1"/>
</dbReference>
<keyword evidence="6" id="KW-0479">Metal-binding</keyword>
<keyword evidence="9" id="KW-0170">Cobalt</keyword>
<dbReference type="InterPro" id="IPR011650">
    <property type="entry name" value="Peptidase_M20_dimer"/>
</dbReference>
<reference evidence="12" key="1">
    <citation type="journal article" date="2019" name="Int. J. Syst. Evol. Microbiol.">
        <title>The Global Catalogue of Microorganisms (GCM) 10K type strain sequencing project: providing services to taxonomists for standard genome sequencing and annotation.</title>
        <authorList>
            <consortium name="The Broad Institute Genomics Platform"/>
            <consortium name="The Broad Institute Genome Sequencing Center for Infectious Disease"/>
            <person name="Wu L."/>
            <person name="Ma J."/>
        </authorList>
    </citation>
    <scope>NUCLEOTIDE SEQUENCE [LARGE SCALE GENOMIC DNA]</scope>
    <source>
        <strain evidence="12">KCTC 42398</strain>
    </source>
</reference>
<dbReference type="NCBIfam" id="NF005710">
    <property type="entry name" value="PRK07522.1"/>
    <property type="match status" value="1"/>
</dbReference>
<evidence type="ECO:0000256" key="1">
    <source>
        <dbReference type="ARBA" id="ARBA00001947"/>
    </source>
</evidence>
<comment type="cofactor">
    <cofactor evidence="1">
        <name>Zn(2+)</name>
        <dbReference type="ChEBI" id="CHEBI:29105"/>
    </cofactor>
</comment>
<gene>
    <name evidence="11" type="primary">argE</name>
    <name evidence="11" type="ORF">ACFSR8_08500</name>
</gene>
<comment type="caution">
    <text evidence="11">The sequence shown here is derived from an EMBL/GenBank/DDBJ whole genome shotgun (WGS) entry which is preliminary data.</text>
</comment>